<feature type="domain" description="RagB/SusD" evidence="7">
    <location>
        <begin position="326"/>
        <end position="465"/>
    </location>
</feature>
<reference evidence="9 10" key="1">
    <citation type="submission" date="2018-04" db="EMBL/GenBank/DDBJ databases">
        <title>Genomic Encyclopedia of Archaeal and Bacterial Type Strains, Phase II (KMG-II): from individual species to whole genera.</title>
        <authorList>
            <person name="Goeker M."/>
        </authorList>
    </citation>
    <scope>NUCLEOTIDE SEQUENCE [LARGE SCALE GENOMIC DNA]</scope>
    <source>
        <strain evidence="9 10">DSM 22902</strain>
    </source>
</reference>
<dbReference type="GeneID" id="84581185"/>
<protein>
    <submittedName>
        <fullName evidence="9">SusD-like starch-binding protein associating with outer membrane</fullName>
    </submittedName>
</protein>
<comment type="caution">
    <text evidence="9">The sequence shown here is derived from an EMBL/GenBank/DDBJ whole genome shotgun (WGS) entry which is preliminary data.</text>
</comment>
<comment type="similarity">
    <text evidence="2">Belongs to the SusD family.</text>
</comment>
<evidence type="ECO:0000259" key="7">
    <source>
        <dbReference type="Pfam" id="PF07980"/>
    </source>
</evidence>
<sequence length="486" mass="55071">MKKILTFSILSAVAFNLTACKDDFLNTSPTAVVSTAPADVRLNGLYLMTYQSGTGGTTGQTDFGQKNVDICTDMLCGDMALLATNYGQYKDVANLKATQQSSNNYNYIPWRYYYRLIYEANKSIAELASPKNNSEKYTLAQFRALRGYAYFYLMQIFTTKYEPDSRTNSIPLYTTADITSKPRVKQSEVYAQIISDLEFAVTNLAGFTRSKKGMIDKYVAEGLLTYVYAAMGNNQKVAELAQDIVNNSGYPLTTREQTVYDETTKKGGGFNDVETKSWMWGVDLISENDFSLDSWWGMMDVYTYSYAWAGDGKAMDDKLYAQIRTNDLRKKQFTTVDDAELLPANKFFAPDRTIGGQRKVVTDYVYMRVDEFYLLAAEALAKLGQDAQAKTIYKRLLTQRYPEATATTDIAYVDALTNAQLQDDIYLNTRIELWGEGKSYFAMKRNHKTIERGSNHVEEKNTTFSYDNPRLTFAIPQNESINNLNL</sequence>
<dbReference type="Gene3D" id="1.25.40.390">
    <property type="match status" value="1"/>
</dbReference>
<keyword evidence="5" id="KW-0998">Cell outer membrane</keyword>
<dbReference type="EMBL" id="QBKG01000012">
    <property type="protein sequence ID" value="PTX04544.1"/>
    <property type="molecule type" value="Genomic_DNA"/>
</dbReference>
<dbReference type="GO" id="GO:0009279">
    <property type="term" value="C:cell outer membrane"/>
    <property type="evidence" value="ECO:0007669"/>
    <property type="project" value="UniProtKB-SubCell"/>
</dbReference>
<evidence type="ECO:0000256" key="6">
    <source>
        <dbReference type="SAM" id="SignalP"/>
    </source>
</evidence>
<evidence type="ECO:0000313" key="10">
    <source>
        <dbReference type="Proteomes" id="UP000243985"/>
    </source>
</evidence>
<dbReference type="AlphaFoldDB" id="A0A2T5XSY1"/>
<dbReference type="Pfam" id="PF14322">
    <property type="entry name" value="SusD-like_3"/>
    <property type="match status" value="1"/>
</dbReference>
<keyword evidence="4" id="KW-0472">Membrane</keyword>
<feature type="chain" id="PRO_5015495659" evidence="6">
    <location>
        <begin position="20"/>
        <end position="486"/>
    </location>
</feature>
<proteinExistence type="inferred from homology"/>
<dbReference type="InterPro" id="IPR011990">
    <property type="entry name" value="TPR-like_helical_dom_sf"/>
</dbReference>
<name>A0A2T5XSY1_9FLAO</name>
<evidence type="ECO:0000256" key="4">
    <source>
        <dbReference type="ARBA" id="ARBA00023136"/>
    </source>
</evidence>
<dbReference type="SUPFAM" id="SSF48452">
    <property type="entry name" value="TPR-like"/>
    <property type="match status" value="1"/>
</dbReference>
<dbReference type="InterPro" id="IPR012944">
    <property type="entry name" value="SusD_RagB_dom"/>
</dbReference>
<gene>
    <name evidence="9" type="ORF">C8P65_11213</name>
</gene>
<dbReference type="Proteomes" id="UP000243985">
    <property type="component" value="Unassembled WGS sequence"/>
</dbReference>
<feature type="domain" description="SusD-like N-terminal" evidence="8">
    <location>
        <begin position="71"/>
        <end position="204"/>
    </location>
</feature>
<keyword evidence="3 6" id="KW-0732">Signal</keyword>
<dbReference type="RefSeq" id="WP_107782528.1">
    <property type="nucleotide sequence ID" value="NZ_QBKG01000012.1"/>
</dbReference>
<accession>A0A2T5XSY1</accession>
<organism evidence="9 10">
    <name type="scientific">Capnocytophaga leadbetteri</name>
    <dbReference type="NCBI Taxonomy" id="327575"/>
    <lineage>
        <taxon>Bacteria</taxon>
        <taxon>Pseudomonadati</taxon>
        <taxon>Bacteroidota</taxon>
        <taxon>Flavobacteriia</taxon>
        <taxon>Flavobacteriales</taxon>
        <taxon>Flavobacteriaceae</taxon>
        <taxon>Capnocytophaga</taxon>
    </lineage>
</organism>
<dbReference type="InterPro" id="IPR033985">
    <property type="entry name" value="SusD-like_N"/>
</dbReference>
<evidence type="ECO:0000259" key="8">
    <source>
        <dbReference type="Pfam" id="PF14322"/>
    </source>
</evidence>
<evidence type="ECO:0000256" key="3">
    <source>
        <dbReference type="ARBA" id="ARBA00022729"/>
    </source>
</evidence>
<evidence type="ECO:0000256" key="1">
    <source>
        <dbReference type="ARBA" id="ARBA00004442"/>
    </source>
</evidence>
<evidence type="ECO:0000313" key="9">
    <source>
        <dbReference type="EMBL" id="PTX04544.1"/>
    </source>
</evidence>
<dbReference type="Pfam" id="PF07980">
    <property type="entry name" value="SusD_RagB"/>
    <property type="match status" value="1"/>
</dbReference>
<evidence type="ECO:0000256" key="2">
    <source>
        <dbReference type="ARBA" id="ARBA00006275"/>
    </source>
</evidence>
<comment type="subcellular location">
    <subcellularLocation>
        <location evidence="1">Cell outer membrane</location>
    </subcellularLocation>
</comment>
<feature type="signal peptide" evidence="6">
    <location>
        <begin position="1"/>
        <end position="19"/>
    </location>
</feature>
<evidence type="ECO:0000256" key="5">
    <source>
        <dbReference type="ARBA" id="ARBA00023237"/>
    </source>
</evidence>